<proteinExistence type="predicted"/>
<organism evidence="1">
    <name type="scientific">Lepeophtheirus salmonis</name>
    <name type="common">Salmon louse</name>
    <name type="synonym">Caligus salmonis</name>
    <dbReference type="NCBI Taxonomy" id="72036"/>
    <lineage>
        <taxon>Eukaryota</taxon>
        <taxon>Metazoa</taxon>
        <taxon>Ecdysozoa</taxon>
        <taxon>Arthropoda</taxon>
        <taxon>Crustacea</taxon>
        <taxon>Multicrustacea</taxon>
        <taxon>Hexanauplia</taxon>
        <taxon>Copepoda</taxon>
        <taxon>Siphonostomatoida</taxon>
        <taxon>Caligidae</taxon>
        <taxon>Lepeophtheirus</taxon>
    </lineage>
</organism>
<dbReference type="EMBL" id="HACA01025853">
    <property type="protein sequence ID" value="CDW43214.1"/>
    <property type="molecule type" value="Transcribed_RNA"/>
</dbReference>
<dbReference type="AlphaFoldDB" id="A0A0K2UY73"/>
<evidence type="ECO:0000313" key="1">
    <source>
        <dbReference type="EMBL" id="CDW43214.1"/>
    </source>
</evidence>
<sequence>MIQLHDVVILLVITYEITVLGNIVKAIPYPNVRSSLSFYWRVRIPNSTSTSDENPVKNVHVTKKKTKINVVTLSI</sequence>
<name>A0A0K2UY73_LEPSM</name>
<reference evidence="1" key="1">
    <citation type="submission" date="2014-05" db="EMBL/GenBank/DDBJ databases">
        <authorList>
            <person name="Chronopoulou M."/>
        </authorList>
    </citation>
    <scope>NUCLEOTIDE SEQUENCE</scope>
    <source>
        <tissue evidence="1">Whole organism</tissue>
    </source>
</reference>
<accession>A0A0K2UY73</accession>
<protein>
    <submittedName>
        <fullName evidence="1">Uncharacterized protein</fullName>
    </submittedName>
</protein>